<comment type="caution">
    <text evidence="2">The sequence shown here is derived from an EMBL/GenBank/DDBJ whole genome shotgun (WGS) entry which is preliminary data.</text>
</comment>
<proteinExistence type="predicted"/>
<feature type="domain" description="Glycosyl transferase family 1" evidence="1">
    <location>
        <begin position="193"/>
        <end position="370"/>
    </location>
</feature>
<dbReference type="PANTHER" id="PTHR45947">
    <property type="entry name" value="SULFOQUINOVOSYL TRANSFERASE SQD2"/>
    <property type="match status" value="1"/>
</dbReference>
<accession>A0A317T6Q7</accession>
<dbReference type="InterPro" id="IPR001296">
    <property type="entry name" value="Glyco_trans_1"/>
</dbReference>
<organism evidence="2 3">
    <name type="scientific">Prosthecochloris marina</name>
    <dbReference type="NCBI Taxonomy" id="2017681"/>
    <lineage>
        <taxon>Bacteria</taxon>
        <taxon>Pseudomonadati</taxon>
        <taxon>Chlorobiota</taxon>
        <taxon>Chlorobiia</taxon>
        <taxon>Chlorobiales</taxon>
        <taxon>Chlorobiaceae</taxon>
        <taxon>Prosthecochloris</taxon>
    </lineage>
</organism>
<dbReference type="InterPro" id="IPR050194">
    <property type="entry name" value="Glycosyltransferase_grp1"/>
</dbReference>
<dbReference type="Pfam" id="PF00534">
    <property type="entry name" value="Glycos_transf_1"/>
    <property type="match status" value="1"/>
</dbReference>
<dbReference type="RefSeq" id="WP_110022826.1">
    <property type="nucleotide sequence ID" value="NZ_PDNZ01000003.1"/>
</dbReference>
<dbReference type="Gene3D" id="3.40.50.2000">
    <property type="entry name" value="Glycogen Phosphorylase B"/>
    <property type="match status" value="2"/>
</dbReference>
<dbReference type="GO" id="GO:0016757">
    <property type="term" value="F:glycosyltransferase activity"/>
    <property type="evidence" value="ECO:0007669"/>
    <property type="project" value="InterPro"/>
</dbReference>
<dbReference type="SUPFAM" id="SSF53756">
    <property type="entry name" value="UDP-Glycosyltransferase/glycogen phosphorylase"/>
    <property type="match status" value="1"/>
</dbReference>
<evidence type="ECO:0000313" key="2">
    <source>
        <dbReference type="EMBL" id="PWW82353.1"/>
    </source>
</evidence>
<dbReference type="CDD" id="cd03801">
    <property type="entry name" value="GT4_PimA-like"/>
    <property type="match status" value="1"/>
</dbReference>
<name>A0A317T6Q7_9CHLB</name>
<protein>
    <recommendedName>
        <fullName evidence="1">Glycosyl transferase family 1 domain-containing protein</fullName>
    </recommendedName>
</protein>
<gene>
    <name evidence="2" type="ORF">CR164_04940</name>
</gene>
<sequence length="392" mass="44119">MKAPSTLFIILVSEFPPGLHGGIGYWAKNVHTALNANGSRAIVMTRKTKIHKQLNLKSTETIKYISGRNWTKMSWLYLLPHLLPLLITGQNITIIAATWRNATMIHYLKKIFPFTLYCSARGSEITKTVYPAKSKTRSEFKRVLKNIDILIPISSFLDKLVRENFPEFPIKSVVIGNDVDHHLFSPVESMKQKNELRTKIGIPENTPVLLTVGRMVTFKGFPDLIRALKPIAEEIPEFIFLMVSAPREPEYSKVLDAIRSSGLEKNVIIKNHVEHNKLPLLYQAADVFVLWSKAVYEPMYQEEGFGRTAIEAAACGLPVVVSDTGGQPETIIDGKTGYVVPSGEEELLAKRLISLLTDKSITEKMGKAGRMFIEKTYTADIMREKILQLHAQ</sequence>
<evidence type="ECO:0000313" key="3">
    <source>
        <dbReference type="Proteomes" id="UP000246278"/>
    </source>
</evidence>
<dbReference type="Proteomes" id="UP000246278">
    <property type="component" value="Unassembled WGS sequence"/>
</dbReference>
<dbReference type="OrthoDB" id="596635at2"/>
<reference evidence="3" key="1">
    <citation type="submission" date="2017-10" db="EMBL/GenBank/DDBJ databases">
        <authorList>
            <person name="Gaisin V.A."/>
            <person name="Rysina M.S."/>
            <person name="Grouzdev D.S."/>
        </authorList>
    </citation>
    <scope>NUCLEOTIDE SEQUENCE [LARGE SCALE GENOMIC DNA]</scope>
    <source>
        <strain evidence="3">V1</strain>
    </source>
</reference>
<dbReference type="PANTHER" id="PTHR45947:SF3">
    <property type="entry name" value="SULFOQUINOVOSYL TRANSFERASE SQD2"/>
    <property type="match status" value="1"/>
</dbReference>
<evidence type="ECO:0000259" key="1">
    <source>
        <dbReference type="Pfam" id="PF00534"/>
    </source>
</evidence>
<dbReference type="AlphaFoldDB" id="A0A317T6Q7"/>
<keyword evidence="3" id="KW-1185">Reference proteome</keyword>
<dbReference type="EMBL" id="PDNZ01000003">
    <property type="protein sequence ID" value="PWW82353.1"/>
    <property type="molecule type" value="Genomic_DNA"/>
</dbReference>